<feature type="domain" description="N-acetyltransferase" evidence="1">
    <location>
        <begin position="65"/>
        <end position="201"/>
    </location>
</feature>
<dbReference type="OrthoDB" id="8593648at2"/>
<dbReference type="Pfam" id="PF00583">
    <property type="entry name" value="Acetyltransf_1"/>
    <property type="match status" value="1"/>
</dbReference>
<dbReference type="PANTHER" id="PTHR13170">
    <property type="entry name" value="O-GLCNACASE"/>
    <property type="match status" value="1"/>
</dbReference>
<reference evidence="2 3" key="1">
    <citation type="submission" date="2019-06" db="EMBL/GenBank/DDBJ databases">
        <title>Genome sequencing of plant associated microbes to promote plant fitness in Sorghum bicolor and Oryza sativa.</title>
        <authorList>
            <person name="Coleman-Derr D."/>
        </authorList>
    </citation>
    <scope>NUCLEOTIDE SEQUENCE [LARGE SCALE GENOMIC DNA]</scope>
    <source>
        <strain evidence="2 3">KV-663</strain>
    </source>
</reference>
<proteinExistence type="predicted"/>
<dbReference type="GO" id="GO:0016747">
    <property type="term" value="F:acyltransferase activity, transferring groups other than amino-acyl groups"/>
    <property type="evidence" value="ECO:0007669"/>
    <property type="project" value="InterPro"/>
</dbReference>
<dbReference type="InterPro" id="IPR016181">
    <property type="entry name" value="Acyl_CoA_acyltransferase"/>
</dbReference>
<evidence type="ECO:0000313" key="2">
    <source>
        <dbReference type="EMBL" id="TQM64032.1"/>
    </source>
</evidence>
<dbReference type="RefSeq" id="WP_141841743.1">
    <property type="nucleotide sequence ID" value="NZ_VFPM01000001.1"/>
</dbReference>
<dbReference type="AlphaFoldDB" id="A0A543I0B1"/>
<dbReference type="SUPFAM" id="SSF55729">
    <property type="entry name" value="Acyl-CoA N-acyltransferases (Nat)"/>
    <property type="match status" value="1"/>
</dbReference>
<comment type="caution">
    <text evidence="2">The sequence shown here is derived from an EMBL/GenBank/DDBJ whole genome shotgun (WGS) entry which is preliminary data.</text>
</comment>
<dbReference type="PANTHER" id="PTHR13170:SF16">
    <property type="entry name" value="PROTEIN O-GLCNACASE"/>
    <property type="match status" value="1"/>
</dbReference>
<dbReference type="PROSITE" id="PS51186">
    <property type="entry name" value="GNAT"/>
    <property type="match status" value="1"/>
</dbReference>
<dbReference type="InterPro" id="IPR051822">
    <property type="entry name" value="Glycosyl_Hydrolase_84"/>
</dbReference>
<dbReference type="Gene3D" id="3.40.630.30">
    <property type="match status" value="1"/>
</dbReference>
<accession>A0A543I0B1</accession>
<dbReference type="EMBL" id="VFPM01000001">
    <property type="protein sequence ID" value="TQM64032.1"/>
    <property type="molecule type" value="Genomic_DNA"/>
</dbReference>
<evidence type="ECO:0000313" key="3">
    <source>
        <dbReference type="Proteomes" id="UP000316747"/>
    </source>
</evidence>
<organism evidence="2 3">
    <name type="scientific">Humibacillus xanthopallidus</name>
    <dbReference type="NCBI Taxonomy" id="412689"/>
    <lineage>
        <taxon>Bacteria</taxon>
        <taxon>Bacillati</taxon>
        <taxon>Actinomycetota</taxon>
        <taxon>Actinomycetes</taxon>
        <taxon>Micrococcales</taxon>
        <taxon>Intrasporangiaceae</taxon>
        <taxon>Humibacillus</taxon>
    </lineage>
</organism>
<keyword evidence="2" id="KW-0808">Transferase</keyword>
<sequence>MSSPLRPYEPRDRGALYDICLRTGDSGADATGSYAEPALLGEVYVGPYLAFEPGLALVLDDGMGAGGYTLGALDTRAFEDRCEREWWPPLRERHPLARHTPGSADAGVVALIHRPARAPDVVVADHPSHLHIDLLPRWQGGGWGRRLIEALLERLAAAGSPGVHLGVGVGNPRAVGFYRHLGFTELHAVGDTLFLGRSTRP</sequence>
<name>A0A543I0B1_9MICO</name>
<dbReference type="CDD" id="cd04301">
    <property type="entry name" value="NAT_SF"/>
    <property type="match status" value="1"/>
</dbReference>
<keyword evidence="3" id="KW-1185">Reference proteome</keyword>
<dbReference type="InterPro" id="IPR000182">
    <property type="entry name" value="GNAT_dom"/>
</dbReference>
<gene>
    <name evidence="2" type="ORF">FBY41_0390</name>
</gene>
<protein>
    <submittedName>
        <fullName evidence="2">Acetyltransferase (GNAT) family protein</fullName>
    </submittedName>
</protein>
<evidence type="ECO:0000259" key="1">
    <source>
        <dbReference type="PROSITE" id="PS51186"/>
    </source>
</evidence>
<dbReference type="Proteomes" id="UP000316747">
    <property type="component" value="Unassembled WGS sequence"/>
</dbReference>